<evidence type="ECO:0000313" key="10">
    <source>
        <dbReference type="Proteomes" id="UP000315215"/>
    </source>
</evidence>
<dbReference type="RefSeq" id="WP_143891750.1">
    <property type="nucleotide sequence ID" value="NZ_CP041666.1"/>
</dbReference>
<reference evidence="9 10" key="1">
    <citation type="submission" date="2019-07" db="EMBL/GenBank/DDBJ databases">
        <authorList>
            <person name="Li J."/>
        </authorList>
    </citation>
    <scope>NUCLEOTIDE SEQUENCE [LARGE SCALE GENOMIC DNA]</scope>
    <source>
        <strain evidence="9 10">TKL69</strain>
    </source>
</reference>
<accession>A0A516KCA4</accession>
<feature type="transmembrane region" description="Helical" evidence="7">
    <location>
        <begin position="219"/>
        <end position="240"/>
    </location>
</feature>
<dbReference type="AlphaFoldDB" id="A0A516KCA4"/>
<feature type="transmembrane region" description="Helical" evidence="7">
    <location>
        <begin position="123"/>
        <end position="142"/>
    </location>
</feature>
<dbReference type="Pfam" id="PF00528">
    <property type="entry name" value="BPD_transp_1"/>
    <property type="match status" value="1"/>
</dbReference>
<organism evidence="9 10">
    <name type="scientific">Radiobacillus deserti</name>
    <dbReference type="NCBI Taxonomy" id="2594883"/>
    <lineage>
        <taxon>Bacteria</taxon>
        <taxon>Bacillati</taxon>
        <taxon>Bacillota</taxon>
        <taxon>Bacilli</taxon>
        <taxon>Bacillales</taxon>
        <taxon>Bacillaceae</taxon>
        <taxon>Radiobacillus</taxon>
    </lineage>
</organism>
<dbReference type="InterPro" id="IPR000515">
    <property type="entry name" value="MetI-like"/>
</dbReference>
<feature type="domain" description="ABC transmembrane type-1" evidence="8">
    <location>
        <begin position="57"/>
        <end position="238"/>
    </location>
</feature>
<dbReference type="Proteomes" id="UP000315215">
    <property type="component" value="Chromosome"/>
</dbReference>
<feature type="transmembrane region" description="Helical" evidence="7">
    <location>
        <begin position="92"/>
        <end position="117"/>
    </location>
</feature>
<dbReference type="InterPro" id="IPR035906">
    <property type="entry name" value="MetI-like_sf"/>
</dbReference>
<dbReference type="PROSITE" id="PS50928">
    <property type="entry name" value="ABC_TM1"/>
    <property type="match status" value="1"/>
</dbReference>
<evidence type="ECO:0000256" key="3">
    <source>
        <dbReference type="ARBA" id="ARBA00022475"/>
    </source>
</evidence>
<evidence type="ECO:0000256" key="5">
    <source>
        <dbReference type="ARBA" id="ARBA00022989"/>
    </source>
</evidence>
<comment type="similarity">
    <text evidence="7">Belongs to the binding-protein-dependent transport system permease family.</text>
</comment>
<sequence length="254" mass="28735">MKRWIQKGWRPTTLIILLLVLWEGSSRWLDIPAWLLPSPSQIWKEVLVSWSDFQGHLLATIRLTFIGFICGSIIGLGVATILHLMPKVRETVYPLIIISQNIPTIVLAPLLVIWFGFGILPKVIVITLFCFFPIAIATLDGLRQTTDELKHYMLMVGASKGQIFRKLEWPHALPSIFSGLKIAATYSVMGAVISEWLGGNHGIGVFMTLASSSFRTDRVFVSILYIVILCLLFFSMIVTAERRLIRWKPKGEKR</sequence>
<comment type="subcellular location">
    <subcellularLocation>
        <location evidence="1 7">Cell membrane</location>
        <topology evidence="1 7">Multi-pass membrane protein</topology>
    </subcellularLocation>
</comment>
<keyword evidence="10" id="KW-1185">Reference proteome</keyword>
<dbReference type="GO" id="GO:0055085">
    <property type="term" value="P:transmembrane transport"/>
    <property type="evidence" value="ECO:0007669"/>
    <property type="project" value="InterPro"/>
</dbReference>
<keyword evidence="5 7" id="KW-1133">Transmembrane helix</keyword>
<keyword evidence="4 7" id="KW-0812">Transmembrane</keyword>
<evidence type="ECO:0000256" key="6">
    <source>
        <dbReference type="ARBA" id="ARBA00023136"/>
    </source>
</evidence>
<feature type="transmembrane region" description="Helical" evidence="7">
    <location>
        <begin position="63"/>
        <end position="85"/>
    </location>
</feature>
<evidence type="ECO:0000256" key="7">
    <source>
        <dbReference type="RuleBase" id="RU363032"/>
    </source>
</evidence>
<keyword evidence="2 7" id="KW-0813">Transport</keyword>
<evidence type="ECO:0000256" key="1">
    <source>
        <dbReference type="ARBA" id="ARBA00004651"/>
    </source>
</evidence>
<evidence type="ECO:0000256" key="2">
    <source>
        <dbReference type="ARBA" id="ARBA00022448"/>
    </source>
</evidence>
<dbReference type="KEGG" id="aqt:FN924_01485"/>
<dbReference type="SUPFAM" id="SSF161098">
    <property type="entry name" value="MetI-like"/>
    <property type="match status" value="1"/>
</dbReference>
<dbReference type="GO" id="GO:0005886">
    <property type="term" value="C:plasma membrane"/>
    <property type="evidence" value="ECO:0007669"/>
    <property type="project" value="UniProtKB-SubCell"/>
</dbReference>
<gene>
    <name evidence="9" type="ORF">FN924_01485</name>
</gene>
<keyword evidence="6 7" id="KW-0472">Membrane</keyword>
<evidence type="ECO:0000259" key="8">
    <source>
        <dbReference type="PROSITE" id="PS50928"/>
    </source>
</evidence>
<evidence type="ECO:0000256" key="4">
    <source>
        <dbReference type="ARBA" id="ARBA00022692"/>
    </source>
</evidence>
<dbReference type="PANTHER" id="PTHR30151">
    <property type="entry name" value="ALKANE SULFONATE ABC TRANSPORTER-RELATED, MEMBRANE SUBUNIT"/>
    <property type="match status" value="1"/>
</dbReference>
<dbReference type="CDD" id="cd06261">
    <property type="entry name" value="TM_PBP2"/>
    <property type="match status" value="1"/>
</dbReference>
<dbReference type="Gene3D" id="1.10.3720.10">
    <property type="entry name" value="MetI-like"/>
    <property type="match status" value="1"/>
</dbReference>
<dbReference type="OrthoDB" id="9804353at2"/>
<name>A0A516KCA4_9BACI</name>
<protein>
    <submittedName>
        <fullName evidence="9">ABC transporter permease</fullName>
    </submittedName>
</protein>
<proteinExistence type="inferred from homology"/>
<keyword evidence="3" id="KW-1003">Cell membrane</keyword>
<dbReference type="EMBL" id="CP041666">
    <property type="protein sequence ID" value="QDP39000.1"/>
    <property type="molecule type" value="Genomic_DNA"/>
</dbReference>
<dbReference type="PANTHER" id="PTHR30151:SF20">
    <property type="entry name" value="ABC TRANSPORTER PERMEASE PROTEIN HI_0355-RELATED"/>
    <property type="match status" value="1"/>
</dbReference>
<evidence type="ECO:0000313" key="9">
    <source>
        <dbReference type="EMBL" id="QDP39000.1"/>
    </source>
</evidence>